<dbReference type="CDD" id="cd00761">
    <property type="entry name" value="Glyco_tranf_GTA_type"/>
    <property type="match status" value="1"/>
</dbReference>
<evidence type="ECO:0000313" key="3">
    <source>
        <dbReference type="Proteomes" id="UP000741282"/>
    </source>
</evidence>
<dbReference type="Gene3D" id="3.90.550.10">
    <property type="entry name" value="Spore Coat Polysaccharide Biosynthesis Protein SpsA, Chain A"/>
    <property type="match status" value="1"/>
</dbReference>
<dbReference type="InterPro" id="IPR029044">
    <property type="entry name" value="Nucleotide-diphossugar_trans"/>
</dbReference>
<evidence type="ECO:0000259" key="1">
    <source>
        <dbReference type="Pfam" id="PF00535"/>
    </source>
</evidence>
<dbReference type="EMBL" id="JAGQLN010000024">
    <property type="protein sequence ID" value="MCA9377201.1"/>
    <property type="molecule type" value="Genomic_DNA"/>
</dbReference>
<dbReference type="Pfam" id="PF00535">
    <property type="entry name" value="Glycos_transf_2"/>
    <property type="match status" value="1"/>
</dbReference>
<evidence type="ECO:0000313" key="2">
    <source>
        <dbReference type="EMBL" id="MCA9377201.1"/>
    </source>
</evidence>
<accession>A0A955I2C6</accession>
<reference evidence="2" key="2">
    <citation type="journal article" date="2021" name="Microbiome">
        <title>Successional dynamics and alternative stable states in a saline activated sludge microbial community over 9 years.</title>
        <authorList>
            <person name="Wang Y."/>
            <person name="Ye J."/>
            <person name="Ju F."/>
            <person name="Liu L."/>
            <person name="Boyd J.A."/>
            <person name="Deng Y."/>
            <person name="Parks D.H."/>
            <person name="Jiang X."/>
            <person name="Yin X."/>
            <person name="Woodcroft B.J."/>
            <person name="Tyson G.W."/>
            <person name="Hugenholtz P."/>
            <person name="Polz M.F."/>
            <person name="Zhang T."/>
        </authorList>
    </citation>
    <scope>NUCLEOTIDE SEQUENCE</scope>
    <source>
        <strain evidence="2">HKST-UBA17</strain>
    </source>
</reference>
<gene>
    <name evidence="2" type="ORF">KC685_04770</name>
</gene>
<dbReference type="AlphaFoldDB" id="A0A955I2C6"/>
<dbReference type="Proteomes" id="UP000741282">
    <property type="component" value="Unassembled WGS sequence"/>
</dbReference>
<reference evidence="2" key="1">
    <citation type="submission" date="2020-04" db="EMBL/GenBank/DDBJ databases">
        <authorList>
            <person name="Zhang T."/>
        </authorList>
    </citation>
    <scope>NUCLEOTIDE SEQUENCE</scope>
    <source>
        <strain evidence="2">HKST-UBA17</strain>
    </source>
</reference>
<name>A0A955I2C6_9BACT</name>
<dbReference type="SUPFAM" id="SSF53448">
    <property type="entry name" value="Nucleotide-diphospho-sugar transferases"/>
    <property type="match status" value="1"/>
</dbReference>
<organism evidence="2 3">
    <name type="scientific">Candidatus Dojkabacteria bacterium</name>
    <dbReference type="NCBI Taxonomy" id="2099670"/>
    <lineage>
        <taxon>Bacteria</taxon>
        <taxon>Candidatus Dojkabacteria</taxon>
    </lineage>
</organism>
<proteinExistence type="predicted"/>
<dbReference type="InterPro" id="IPR001173">
    <property type="entry name" value="Glyco_trans_2-like"/>
</dbReference>
<comment type="caution">
    <text evidence="2">The sequence shown here is derived from an EMBL/GenBank/DDBJ whole genome shotgun (WGS) entry which is preliminary data.</text>
</comment>
<sequence>MQDTDGKNNKMIPGKWNILMRTRGENLFLLREALYSVAIQDYPNRSVILLYHPEDDASQKSVRSMETRLKELCKRIEHMLEVKLVTSHAKVTTRSTPLNAGLQNLDGEFVSFLDYDDIFYPSMGTVLIGALEEDKELRIAYGNSMIVRQARVPLTYSDSEDTHSKKHTYLYNQFIFKGYGEEFNKLKFLFDNYIPFNTYVLRIDQNFDATFDERLDIAEDWDFLLNLIYDKKFPIKYVDFNVSEYRQRNDLTHSFRTYTKKRRRRSRKLIYKKIHDHEYLISGHDVNETRSHFMPEQDPEDQVPTPQTSYTIGFAIRIIKSYLIWKIKNAKRILTRKGPVYFMRIILYKVTKYISKINPFK</sequence>
<feature type="domain" description="Glycosyltransferase 2-like" evidence="1">
    <location>
        <begin position="30"/>
        <end position="162"/>
    </location>
</feature>
<protein>
    <submittedName>
        <fullName evidence="2">Glycosyltransferase family 2 protein</fullName>
    </submittedName>
</protein>